<feature type="region of interest" description="Disordered" evidence="1">
    <location>
        <begin position="215"/>
        <end position="245"/>
    </location>
</feature>
<comment type="caution">
    <text evidence="2">The sequence shown here is derived from an EMBL/GenBank/DDBJ whole genome shotgun (WGS) entry which is preliminary data.</text>
</comment>
<protein>
    <submittedName>
        <fullName evidence="2">Uncharacterized protein</fullName>
    </submittedName>
</protein>
<accession>A0A812CI94</accession>
<gene>
    <name evidence="2" type="ORF">SPHA_36249</name>
</gene>
<evidence type="ECO:0000256" key="1">
    <source>
        <dbReference type="SAM" id="MobiDB-lite"/>
    </source>
</evidence>
<organism evidence="2 3">
    <name type="scientific">Acanthosepion pharaonis</name>
    <name type="common">Pharaoh cuttlefish</name>
    <name type="synonym">Sepia pharaonis</name>
    <dbReference type="NCBI Taxonomy" id="158019"/>
    <lineage>
        <taxon>Eukaryota</taxon>
        <taxon>Metazoa</taxon>
        <taxon>Spiralia</taxon>
        <taxon>Lophotrochozoa</taxon>
        <taxon>Mollusca</taxon>
        <taxon>Cephalopoda</taxon>
        <taxon>Coleoidea</taxon>
        <taxon>Decapodiformes</taxon>
        <taxon>Sepiida</taxon>
        <taxon>Sepiina</taxon>
        <taxon>Sepiidae</taxon>
        <taxon>Acanthosepion</taxon>
    </lineage>
</organism>
<name>A0A812CI94_ACAPH</name>
<reference evidence="2" key="1">
    <citation type="submission" date="2021-01" db="EMBL/GenBank/DDBJ databases">
        <authorList>
            <person name="Li R."/>
            <person name="Bekaert M."/>
        </authorList>
    </citation>
    <scope>NUCLEOTIDE SEQUENCE</scope>
    <source>
        <strain evidence="2">Farmed</strain>
    </source>
</reference>
<evidence type="ECO:0000313" key="2">
    <source>
        <dbReference type="EMBL" id="CAE1268698.1"/>
    </source>
</evidence>
<dbReference type="Proteomes" id="UP000597762">
    <property type="component" value="Unassembled WGS sequence"/>
</dbReference>
<sequence>MLRVKKVKNDNHKWTYWYYYFDKYDPLLKIAFLCADENPGEIICQYIEEAMLSNTQNKPCSYTLGPTVTITSNSLQETKKHLLQDIIYVETLPAYLSLVRRPRREYLCWDNKNGEKISLLEPTLSIYLSPRDIYRNKYSAILKLEFEDDSCRPTIVLTLNAETTDPIIFRFQVMNTDENLGKSISILYVWRNKIKCLKDPLFLDLSQIENKWKERDKNDGIPSQPDLLHPERKSPDMNASKVSIV</sequence>
<keyword evidence="3" id="KW-1185">Reference proteome</keyword>
<proteinExistence type="predicted"/>
<dbReference type="EMBL" id="CAHIKZ030001580">
    <property type="protein sequence ID" value="CAE1268698.1"/>
    <property type="molecule type" value="Genomic_DNA"/>
</dbReference>
<dbReference type="AlphaFoldDB" id="A0A812CI94"/>
<evidence type="ECO:0000313" key="3">
    <source>
        <dbReference type="Proteomes" id="UP000597762"/>
    </source>
</evidence>